<dbReference type="RefSeq" id="WP_066451558.1">
    <property type="nucleotide sequence ID" value="NZ_CP014226.1"/>
</dbReference>
<dbReference type="OrthoDB" id="9801445at2"/>
<dbReference type="SUPFAM" id="SSF102215">
    <property type="entry name" value="Creatininase"/>
    <property type="match status" value="1"/>
</dbReference>
<evidence type="ECO:0000313" key="6">
    <source>
        <dbReference type="EMBL" id="AMD02270.1"/>
    </source>
</evidence>
<dbReference type="GO" id="GO:0046872">
    <property type="term" value="F:metal ion binding"/>
    <property type="evidence" value="ECO:0007669"/>
    <property type="project" value="UniProtKB-KW"/>
</dbReference>
<dbReference type="PATRIC" id="fig|507626.3.peg.3219"/>
<evidence type="ECO:0000256" key="2">
    <source>
        <dbReference type="ARBA" id="ARBA00022723"/>
    </source>
</evidence>
<dbReference type="Pfam" id="PF02633">
    <property type="entry name" value="Creatininase"/>
    <property type="match status" value="1"/>
</dbReference>
<reference evidence="6 7" key="2">
    <citation type="submission" date="2016-02" db="EMBL/GenBank/DDBJ databases">
        <authorList>
            <person name="Wen L."/>
            <person name="He K."/>
            <person name="Yang H."/>
        </authorList>
    </citation>
    <scope>NUCLEOTIDE SEQUENCE [LARGE SCALE GENOMIC DNA]</scope>
    <source>
        <strain evidence="6 7">AGD 8-3</strain>
    </source>
</reference>
<protein>
    <submittedName>
        <fullName evidence="6">Creatinine amidohydrolase</fullName>
        <ecNumber evidence="6">3.5.2.10</ecNumber>
    </submittedName>
</protein>
<dbReference type="GO" id="GO:0009231">
    <property type="term" value="P:riboflavin biosynthetic process"/>
    <property type="evidence" value="ECO:0007669"/>
    <property type="project" value="TreeGrafter"/>
</dbReference>
<keyword evidence="2" id="KW-0479">Metal-binding</keyword>
<dbReference type="GO" id="GO:0047789">
    <property type="term" value="F:creatininase activity"/>
    <property type="evidence" value="ECO:0007669"/>
    <property type="project" value="UniProtKB-EC"/>
</dbReference>
<dbReference type="Proteomes" id="UP000063387">
    <property type="component" value="Chromosome"/>
</dbReference>
<comment type="similarity">
    <text evidence="5">Belongs to the creatininase superfamily.</text>
</comment>
<evidence type="ECO:0000256" key="4">
    <source>
        <dbReference type="ARBA" id="ARBA00022833"/>
    </source>
</evidence>
<dbReference type="GO" id="GO:0016811">
    <property type="term" value="F:hydrolase activity, acting on carbon-nitrogen (but not peptide) bonds, in linear amides"/>
    <property type="evidence" value="ECO:0007669"/>
    <property type="project" value="TreeGrafter"/>
</dbReference>
<keyword evidence="7" id="KW-1185">Reference proteome</keyword>
<dbReference type="KEGG" id="hco:LOKO_03224"/>
<evidence type="ECO:0000256" key="3">
    <source>
        <dbReference type="ARBA" id="ARBA00022801"/>
    </source>
</evidence>
<organism evidence="6 7">
    <name type="scientific">Halomonas chromatireducens</name>
    <dbReference type="NCBI Taxonomy" id="507626"/>
    <lineage>
        <taxon>Bacteria</taxon>
        <taxon>Pseudomonadati</taxon>
        <taxon>Pseudomonadota</taxon>
        <taxon>Gammaproteobacteria</taxon>
        <taxon>Oceanospirillales</taxon>
        <taxon>Halomonadaceae</taxon>
        <taxon>Halomonas</taxon>
    </lineage>
</organism>
<dbReference type="Gene3D" id="3.40.50.10310">
    <property type="entry name" value="Creatininase"/>
    <property type="match status" value="1"/>
</dbReference>
<dbReference type="PANTHER" id="PTHR35005:SF1">
    <property type="entry name" value="2-AMINO-5-FORMYLAMINO-6-RIBOSYLAMINOPYRIMIDIN-4(3H)-ONE 5'-MONOPHOSPHATE DEFORMYLASE"/>
    <property type="match status" value="1"/>
</dbReference>
<keyword evidence="4" id="KW-0862">Zinc</keyword>
<evidence type="ECO:0000256" key="1">
    <source>
        <dbReference type="ARBA" id="ARBA00001947"/>
    </source>
</evidence>
<dbReference type="PANTHER" id="PTHR35005">
    <property type="entry name" value="3-DEHYDRO-SCYLLO-INOSOSE HYDROLASE"/>
    <property type="match status" value="1"/>
</dbReference>
<comment type="cofactor">
    <cofactor evidence="1">
        <name>Zn(2+)</name>
        <dbReference type="ChEBI" id="CHEBI:29105"/>
    </cofactor>
</comment>
<keyword evidence="3 6" id="KW-0378">Hydrolase</keyword>
<proteinExistence type="inferred from homology"/>
<dbReference type="STRING" id="507626.LOKO_03224"/>
<dbReference type="InterPro" id="IPR003785">
    <property type="entry name" value="Creatininase/forma_Hydrolase"/>
</dbReference>
<reference evidence="6 7" key="1">
    <citation type="journal article" date="2016" name="Genome Announc.">
        <title>Draft Genome Sequence of 'Halomonas chromatireducens' Strain AGD 8-3, a Haloalkaliphilic Chromate- and Selenite-Reducing Gammaproteobacterium.</title>
        <authorList>
            <person name="Sharko F.S."/>
            <person name="Shapovalova A.A."/>
            <person name="Tsygankova S.V."/>
            <person name="Komova A.V."/>
            <person name="Boulygina E.S."/>
            <person name="Teslyuk A.B."/>
            <person name="Gotovtsev P.M."/>
            <person name="Namsaraev Z.B."/>
            <person name="Khijniak T.V."/>
            <person name="Nedoluzhko A.V."/>
            <person name="Vasilov R.G."/>
        </authorList>
    </citation>
    <scope>NUCLEOTIDE SEQUENCE [LARGE SCALE GENOMIC DNA]</scope>
    <source>
        <strain evidence="6 7">AGD 8-3</strain>
    </source>
</reference>
<accession>A0A0X8HGR5</accession>
<evidence type="ECO:0000256" key="5">
    <source>
        <dbReference type="ARBA" id="ARBA00024029"/>
    </source>
</evidence>
<dbReference type="AlphaFoldDB" id="A0A0X8HGR5"/>
<gene>
    <name evidence="6" type="primary">crnA_3</name>
    <name evidence="6" type="ORF">LOKO_03224</name>
</gene>
<dbReference type="InterPro" id="IPR024087">
    <property type="entry name" value="Creatininase-like_sf"/>
</dbReference>
<sequence length="252" mass="27200">MKLQHATWQEVEDYLQRASGIIIPIGSTEQHGPNGLLGTDAICPESVAWELGARHDVLVGPTQSIGMAQHHLAFPGSISLRPSTLIAVLRDTVTSLVRHGFTHVFFLNGHGGNIATVNAAFAEIYSGRSLRSDGQSSGALHLALNNWFAGPRVRELAQSLYGDAEGGHATASEVSLSWFARPEAVKDVAMSPRIAPSGSAQCDAEEFRRRFPDGRMGSDPSLSRIEHGERFQAAAVEDTWDAYRAFLGEGLQ</sequence>
<dbReference type="EC" id="3.5.2.10" evidence="6"/>
<name>A0A0X8HGR5_9GAMM</name>
<evidence type="ECO:0000313" key="7">
    <source>
        <dbReference type="Proteomes" id="UP000063387"/>
    </source>
</evidence>
<dbReference type="EMBL" id="CP014226">
    <property type="protein sequence ID" value="AMD02270.1"/>
    <property type="molecule type" value="Genomic_DNA"/>
</dbReference>